<evidence type="ECO:0000256" key="19">
    <source>
        <dbReference type="ARBA" id="ARBA00055534"/>
    </source>
</evidence>
<evidence type="ECO:0000256" key="24">
    <source>
        <dbReference type="SAM" id="Phobius"/>
    </source>
</evidence>
<keyword evidence="24" id="KW-1133">Transmembrane helix</keyword>
<dbReference type="PANTHER" id="PTHR24292:SF104">
    <property type="entry name" value="CYTOCHROME P450 308A1-RELATED"/>
    <property type="match status" value="1"/>
</dbReference>
<dbReference type="InterPro" id="IPR009003">
    <property type="entry name" value="Peptidase_S1_PA"/>
</dbReference>
<dbReference type="CDD" id="cd11056">
    <property type="entry name" value="CYP6-like"/>
    <property type="match status" value="1"/>
</dbReference>
<sequence>MKVLVVAFLCTFAAVQGRSALSELSASAGDNPYVVHIRLATSDNNGLLSTCAGSLIGSTWVLTSADCVKNSRFMWLRFGAVDVFRPAFLAEGNLNARVQDGLALINVNRAIEESDVIRRVSLPAADSEAPESGKLCIFGAENDAPGSQLSCSNVEVAANEAGELVAESGASKFDLGAALVSDGVQVGVLSSVGESSVVILLWMLENHTYGCDVIHLFLTVVLYVTLILCVLMYDYDYWTNLGIFSPPALPIVGHIWSVVAQKEQGGVCFKKLYDEYKDKKIIGVHQFYRRTLVICDPVLIKRVCVNDFVYFTDRGFYFDKDLDPLAESVLYLRGNEWKRLRAKISPLFSPIKLKGMLSLIENTANDFLALIKKIISNGSVRTNNNLATCVVSDKLLGGYTADAIVPCAFGVKSSVMAHHNDPFAVALAAFYECSLWNIFEKTMRTFWPAFVLFFKIRIIPKKTHDFFFNVVSNVIKERESGVQEKRGDFIDMMMALKDERDDDDEDDFRITNMVIAGNAFIIFLGGFETSSSTLAFLFLELAAQPRVQEEMRKEIIRVLDKHGALTHDMLQDLTYMDMVIQETLRLYPPFPTIQRVCTRPYQLPGRDVIIPPGTIILFPTLGLHRDEQYFENSSSFTPDRWRSSPPPGVYAPFGDGPRYCIGKRFALIQMKCCLVKLLPHVFISPVSERGRDPFPVDLKSPMTLHPADSRVCLSLITPTKYWKLIEIEEEDDVLDDLMRLLDEEQRAVFCSYRYKIPLQFLADRRERLKELLIKSQDTLDSSQNSTFPSSNLPNCRPCSVRIVDCNKYPQYFEREYKIKSLVTLEEDIIDVDEIENFRQDSFRNKEIEFTQDQSKSKEEFNTAQVIAFSGGEKFVNEEIYKDNQRFDLQVQRRKAQTKEIEQGLGQLNNEDQNFNGCNKTCNVLIKSRPLYDKHHKTAPELPSINVDNYWPTSKSQDNLDKNMIESKKISNKYSRNPGTANKLTDKRKQLQNKCYSLSKGGFNMTNSIKFNQKNSKNINQIKKTITWVPPILTDAVPEKVIEERVPVYDENCPYRIGCQKTFKSSRRIIPHYHEYPTQYEKGNGRKNAKTGGKKQNHTTLKHLIKEMRALLLYVLQLCGFVYTLRGYHEDVGIPKARRQMILEMAPRIIGGRAVSAISQYPYQAGIVTTLTTGKTSLCGGSLISSTRVITAAHCWNDGQSQASQFTVVLGTLTVFSGGTRITTRDVTVHPQWNTKAITNDIAIVKFPRITLNSNIQVISLPSNSDVSNNFAGTTATVTGYGKISDSQASFPPSTTLHHVSLSIITNAVCQRSFDLKLDASHLCTSGMNRVGTCDGDSGGPLMVTLNNKKILVGIVSFGFGDSCSAGYPSVFTRVTSYLRWIQTQM</sequence>
<protein>
    <recommendedName>
        <fullName evidence="6">unspecific monooxygenase</fullName>
        <ecNumber evidence="6">1.14.14.1</ecNumber>
    </recommendedName>
</protein>
<evidence type="ECO:0000256" key="9">
    <source>
        <dbReference type="ARBA" id="ARBA00022723"/>
    </source>
</evidence>
<keyword evidence="17" id="KW-1199">Hemostasis impairing toxin</keyword>
<proteinExistence type="inferred from homology"/>
<dbReference type="SUPFAM" id="SSF48264">
    <property type="entry name" value="Cytochrome P450"/>
    <property type="match status" value="1"/>
</dbReference>
<feature type="chain" id="PRO_5035194122" description="unspecific monooxygenase" evidence="25">
    <location>
        <begin position="18"/>
        <end position="1385"/>
    </location>
</feature>
<keyword evidence="22" id="KW-0645">Protease</keyword>
<evidence type="ECO:0000256" key="16">
    <source>
        <dbReference type="ARBA" id="ARBA00023157"/>
    </source>
</evidence>
<organism evidence="27 28">
    <name type="scientific">Danaus chrysippus</name>
    <name type="common">African queen</name>
    <dbReference type="NCBI Taxonomy" id="151541"/>
    <lineage>
        <taxon>Eukaryota</taxon>
        <taxon>Metazoa</taxon>
        <taxon>Ecdysozoa</taxon>
        <taxon>Arthropoda</taxon>
        <taxon>Hexapoda</taxon>
        <taxon>Insecta</taxon>
        <taxon>Pterygota</taxon>
        <taxon>Neoptera</taxon>
        <taxon>Endopterygota</taxon>
        <taxon>Lepidoptera</taxon>
        <taxon>Glossata</taxon>
        <taxon>Ditrysia</taxon>
        <taxon>Papilionoidea</taxon>
        <taxon>Nymphalidae</taxon>
        <taxon>Danainae</taxon>
        <taxon>Danaini</taxon>
        <taxon>Danaina</taxon>
        <taxon>Danaus</taxon>
        <taxon>Anosia</taxon>
    </lineage>
</organism>
<keyword evidence="28" id="KW-1185">Reference proteome</keyword>
<keyword evidence="11" id="KW-0492">Microsome</keyword>
<accession>A0A8J2QND2</accession>
<keyword evidence="15 24" id="KW-0472">Membrane</keyword>
<evidence type="ECO:0000256" key="22">
    <source>
        <dbReference type="RuleBase" id="RU363034"/>
    </source>
</evidence>
<dbReference type="Pfam" id="PF00089">
    <property type="entry name" value="Trypsin"/>
    <property type="match status" value="2"/>
</dbReference>
<evidence type="ECO:0000256" key="10">
    <source>
        <dbReference type="ARBA" id="ARBA00022824"/>
    </source>
</evidence>
<dbReference type="PRINTS" id="PR00385">
    <property type="entry name" value="P450"/>
</dbReference>
<dbReference type="PRINTS" id="PR00463">
    <property type="entry name" value="EP450I"/>
</dbReference>
<dbReference type="SMART" id="SM00020">
    <property type="entry name" value="Tryp_SPc"/>
    <property type="match status" value="1"/>
</dbReference>
<feature type="signal peptide" evidence="25">
    <location>
        <begin position="1"/>
        <end position="17"/>
    </location>
</feature>
<feature type="transmembrane region" description="Helical" evidence="24">
    <location>
        <begin position="213"/>
        <end position="233"/>
    </location>
</feature>
<keyword evidence="22" id="KW-0720">Serine protease</keyword>
<evidence type="ECO:0000256" key="21">
    <source>
        <dbReference type="PIRSR" id="PIRSR602401-1"/>
    </source>
</evidence>
<keyword evidence="9 21" id="KW-0479">Metal-binding</keyword>
<evidence type="ECO:0000256" key="5">
    <source>
        <dbReference type="ARBA" id="ARBA00010617"/>
    </source>
</evidence>
<dbReference type="GO" id="GO:0006508">
    <property type="term" value="P:proteolysis"/>
    <property type="evidence" value="ECO:0007669"/>
    <property type="project" value="UniProtKB-KW"/>
</dbReference>
<keyword evidence="8" id="KW-0800">Toxin</keyword>
<feature type="compositionally biased region" description="Polar residues" evidence="23">
    <location>
        <begin position="971"/>
        <end position="982"/>
    </location>
</feature>
<evidence type="ECO:0000256" key="6">
    <source>
        <dbReference type="ARBA" id="ARBA00012109"/>
    </source>
</evidence>
<comment type="cofactor">
    <cofactor evidence="1 21">
        <name>heme</name>
        <dbReference type="ChEBI" id="CHEBI:30413"/>
    </cofactor>
</comment>
<reference evidence="27" key="1">
    <citation type="submission" date="2021-09" db="EMBL/GenBank/DDBJ databases">
        <authorList>
            <person name="Martin H S."/>
        </authorList>
    </citation>
    <scope>NUCLEOTIDE SEQUENCE</scope>
</reference>
<dbReference type="GO" id="GO:0004252">
    <property type="term" value="F:serine-type endopeptidase activity"/>
    <property type="evidence" value="ECO:0007669"/>
    <property type="project" value="InterPro"/>
</dbReference>
<dbReference type="Gene3D" id="2.40.10.10">
    <property type="entry name" value="Trypsin-like serine proteases"/>
    <property type="match status" value="2"/>
</dbReference>
<evidence type="ECO:0000313" key="28">
    <source>
        <dbReference type="Proteomes" id="UP000789524"/>
    </source>
</evidence>
<keyword evidence="13 21" id="KW-0408">Iron</keyword>
<comment type="similarity">
    <text evidence="5">Belongs to the cytochrome P450 family.</text>
</comment>
<evidence type="ECO:0000256" key="15">
    <source>
        <dbReference type="ARBA" id="ARBA00023136"/>
    </source>
</evidence>
<dbReference type="InterPro" id="IPR001128">
    <property type="entry name" value="Cyt_P450"/>
</dbReference>
<dbReference type="Gene3D" id="1.10.630.10">
    <property type="entry name" value="Cytochrome P450"/>
    <property type="match status" value="1"/>
</dbReference>
<gene>
    <name evidence="27" type="ORF">DCHRY22_LOCUS6992</name>
</gene>
<keyword evidence="12" id="KW-0560">Oxidoreductase</keyword>
<keyword evidence="7 21" id="KW-0349">Heme</keyword>
<dbReference type="OrthoDB" id="1470350at2759"/>
<dbReference type="InterPro" id="IPR001254">
    <property type="entry name" value="Trypsin_dom"/>
</dbReference>
<dbReference type="InterPro" id="IPR050476">
    <property type="entry name" value="Insect_CytP450_Detox"/>
</dbReference>
<keyword evidence="16" id="KW-1015">Disulfide bond</keyword>
<dbReference type="EC" id="1.14.14.1" evidence="6"/>
<dbReference type="CDD" id="cd00190">
    <property type="entry name" value="Tryp_SPc"/>
    <property type="match status" value="1"/>
</dbReference>
<dbReference type="GO" id="GO:0090729">
    <property type="term" value="F:toxin activity"/>
    <property type="evidence" value="ECO:0007669"/>
    <property type="project" value="UniProtKB-KW"/>
</dbReference>
<evidence type="ECO:0000256" key="17">
    <source>
        <dbReference type="ARBA" id="ARBA00023240"/>
    </source>
</evidence>
<evidence type="ECO:0000256" key="11">
    <source>
        <dbReference type="ARBA" id="ARBA00022848"/>
    </source>
</evidence>
<evidence type="ECO:0000256" key="1">
    <source>
        <dbReference type="ARBA" id="ARBA00001971"/>
    </source>
</evidence>
<evidence type="ECO:0000256" key="25">
    <source>
        <dbReference type="SAM" id="SignalP"/>
    </source>
</evidence>
<evidence type="ECO:0000259" key="26">
    <source>
        <dbReference type="PROSITE" id="PS50240"/>
    </source>
</evidence>
<dbReference type="PROSITE" id="PS00086">
    <property type="entry name" value="CYTOCHROME_P450"/>
    <property type="match status" value="1"/>
</dbReference>
<dbReference type="PROSITE" id="PS00134">
    <property type="entry name" value="TRYPSIN_HIS"/>
    <property type="match status" value="1"/>
</dbReference>
<dbReference type="GO" id="GO:0005576">
    <property type="term" value="C:extracellular region"/>
    <property type="evidence" value="ECO:0007669"/>
    <property type="project" value="UniProtKB-SubCell"/>
</dbReference>
<feature type="domain" description="Peptidase S1" evidence="26">
    <location>
        <begin position="14"/>
        <end position="244"/>
    </location>
</feature>
<dbReference type="InterPro" id="IPR017972">
    <property type="entry name" value="Cyt_P450_CS"/>
</dbReference>
<keyword evidence="14" id="KW-0503">Monooxygenase</keyword>
<dbReference type="FunFam" id="2.40.10.10:FF:000068">
    <property type="entry name" value="transmembrane protease serine 2"/>
    <property type="match status" value="1"/>
</dbReference>
<evidence type="ECO:0000256" key="13">
    <source>
        <dbReference type="ARBA" id="ARBA00023004"/>
    </source>
</evidence>
<dbReference type="PANTHER" id="PTHR24292">
    <property type="entry name" value="CYTOCHROME P450"/>
    <property type="match status" value="1"/>
</dbReference>
<keyword evidence="10" id="KW-0256">Endoplasmic reticulum</keyword>
<feature type="region of interest" description="Disordered" evidence="23">
    <location>
        <begin position="968"/>
        <end position="987"/>
    </location>
</feature>
<evidence type="ECO:0000256" key="8">
    <source>
        <dbReference type="ARBA" id="ARBA00022656"/>
    </source>
</evidence>
<dbReference type="Pfam" id="PF00067">
    <property type="entry name" value="p450"/>
    <property type="match status" value="1"/>
</dbReference>
<evidence type="ECO:0000256" key="12">
    <source>
        <dbReference type="ARBA" id="ARBA00023002"/>
    </source>
</evidence>
<dbReference type="GO" id="GO:0005789">
    <property type="term" value="C:endoplasmic reticulum membrane"/>
    <property type="evidence" value="ECO:0007669"/>
    <property type="project" value="UniProtKB-SubCell"/>
</dbReference>
<dbReference type="InterPro" id="IPR036396">
    <property type="entry name" value="Cyt_P450_sf"/>
</dbReference>
<dbReference type="EMBL" id="CAKASE010000056">
    <property type="protein sequence ID" value="CAG9566337.1"/>
    <property type="molecule type" value="Genomic_DNA"/>
</dbReference>
<dbReference type="InterPro" id="IPR043504">
    <property type="entry name" value="Peptidase_S1_PA_chymotrypsin"/>
</dbReference>
<dbReference type="SUPFAM" id="SSF50494">
    <property type="entry name" value="Trypsin-like serine proteases"/>
    <property type="match status" value="2"/>
</dbReference>
<dbReference type="Proteomes" id="UP000789524">
    <property type="component" value="Unassembled WGS sequence"/>
</dbReference>
<feature type="binding site" description="axial binding residue" evidence="21">
    <location>
        <position position="660"/>
    </location>
    <ligand>
        <name>heme</name>
        <dbReference type="ChEBI" id="CHEBI:30413"/>
    </ligand>
    <ligandPart>
        <name>Fe</name>
        <dbReference type="ChEBI" id="CHEBI:18248"/>
    </ligandPart>
</feature>
<feature type="domain" description="Peptidase S1" evidence="26">
    <location>
        <begin position="1148"/>
        <end position="1385"/>
    </location>
</feature>
<evidence type="ECO:0000256" key="23">
    <source>
        <dbReference type="SAM" id="MobiDB-lite"/>
    </source>
</evidence>
<dbReference type="InterPro" id="IPR033116">
    <property type="entry name" value="TRYPSIN_SER"/>
</dbReference>
<dbReference type="InterPro" id="IPR018114">
    <property type="entry name" value="TRYPSIN_HIS"/>
</dbReference>
<comment type="catalytic activity">
    <reaction evidence="18">
        <text>an organic molecule + reduced [NADPH--hemoprotein reductase] + O2 = an alcohol + oxidized [NADPH--hemoprotein reductase] + H2O + H(+)</text>
        <dbReference type="Rhea" id="RHEA:17149"/>
        <dbReference type="Rhea" id="RHEA-COMP:11964"/>
        <dbReference type="Rhea" id="RHEA-COMP:11965"/>
        <dbReference type="ChEBI" id="CHEBI:15377"/>
        <dbReference type="ChEBI" id="CHEBI:15378"/>
        <dbReference type="ChEBI" id="CHEBI:15379"/>
        <dbReference type="ChEBI" id="CHEBI:30879"/>
        <dbReference type="ChEBI" id="CHEBI:57618"/>
        <dbReference type="ChEBI" id="CHEBI:58210"/>
        <dbReference type="ChEBI" id="CHEBI:142491"/>
        <dbReference type="EC" id="1.14.14.1"/>
    </reaction>
</comment>
<evidence type="ECO:0000256" key="18">
    <source>
        <dbReference type="ARBA" id="ARBA00047827"/>
    </source>
</evidence>
<dbReference type="InterPro" id="IPR002401">
    <property type="entry name" value="Cyt_P450_E_grp-I"/>
</dbReference>
<evidence type="ECO:0000256" key="2">
    <source>
        <dbReference type="ARBA" id="ARBA00004174"/>
    </source>
</evidence>
<keyword evidence="20" id="KW-1205">Fibrinolytic toxin</keyword>
<dbReference type="GO" id="GO:0016712">
    <property type="term" value="F:oxidoreductase activity, acting on paired donors, with incorporation or reduction of molecular oxygen, reduced flavin or flavoprotein as one donor, and incorporation of one atom of oxygen"/>
    <property type="evidence" value="ECO:0007669"/>
    <property type="project" value="UniProtKB-EC"/>
</dbReference>
<dbReference type="GO" id="GO:0005506">
    <property type="term" value="F:iron ion binding"/>
    <property type="evidence" value="ECO:0007669"/>
    <property type="project" value="InterPro"/>
</dbReference>
<comment type="function">
    <text evidence="19">Fibrinolytic activity; shows preferential cleavage of Arg-Gly bonds in all three fibrinogen chains. Contact with the caterpillars causes severe bleeding, due the anticoagulant effect of the protein.</text>
</comment>
<comment type="subcellular location">
    <subcellularLocation>
        <location evidence="4">Endoplasmic reticulum membrane</location>
        <topology evidence="4">Peripheral membrane protein</topology>
    </subcellularLocation>
    <subcellularLocation>
        <location evidence="2">Microsome membrane</location>
        <topology evidence="2">Peripheral membrane protein</topology>
    </subcellularLocation>
    <subcellularLocation>
        <location evidence="3">Secreted</location>
        <location evidence="3">Extracellular space</location>
    </subcellularLocation>
</comment>
<keyword evidence="22" id="KW-0378">Hydrolase</keyword>
<dbReference type="PROSITE" id="PS00135">
    <property type="entry name" value="TRYPSIN_SER"/>
    <property type="match status" value="1"/>
</dbReference>
<evidence type="ECO:0000256" key="3">
    <source>
        <dbReference type="ARBA" id="ARBA00004239"/>
    </source>
</evidence>
<evidence type="ECO:0000256" key="7">
    <source>
        <dbReference type="ARBA" id="ARBA00022617"/>
    </source>
</evidence>
<name>A0A8J2QND2_9NEOP</name>
<dbReference type="GO" id="GO:0020037">
    <property type="term" value="F:heme binding"/>
    <property type="evidence" value="ECO:0007669"/>
    <property type="project" value="InterPro"/>
</dbReference>
<evidence type="ECO:0000313" key="27">
    <source>
        <dbReference type="EMBL" id="CAG9566337.1"/>
    </source>
</evidence>
<keyword evidence="24" id="KW-0812">Transmembrane</keyword>
<dbReference type="FunFam" id="1.10.630.10:FF:000182">
    <property type="entry name" value="Cytochrome P450 3A4"/>
    <property type="match status" value="1"/>
</dbReference>
<evidence type="ECO:0000256" key="20">
    <source>
        <dbReference type="ARBA" id="ARBA00084094"/>
    </source>
</evidence>
<evidence type="ECO:0000256" key="4">
    <source>
        <dbReference type="ARBA" id="ARBA00004406"/>
    </source>
</evidence>
<comment type="caution">
    <text evidence="27">The sequence shown here is derived from an EMBL/GenBank/DDBJ whole genome shotgun (WGS) entry which is preliminary data.</text>
</comment>
<keyword evidence="25" id="KW-0732">Signal</keyword>
<dbReference type="PROSITE" id="PS50240">
    <property type="entry name" value="TRYPSIN_DOM"/>
    <property type="match status" value="2"/>
</dbReference>
<evidence type="ECO:0000256" key="14">
    <source>
        <dbReference type="ARBA" id="ARBA00023033"/>
    </source>
</evidence>